<feature type="domain" description="CD-NTase-associated protein 12/Pycsar effector protein TIR" evidence="1">
    <location>
        <begin position="321"/>
        <end position="452"/>
    </location>
</feature>
<dbReference type="Proteomes" id="UP000308705">
    <property type="component" value="Unassembled WGS sequence"/>
</dbReference>
<dbReference type="Pfam" id="PF20270">
    <property type="entry name" value="CATRA-C"/>
    <property type="match status" value="1"/>
</dbReference>
<feature type="domain" description="CASPASE and TPR Repeat-Associated N-terminal" evidence="2">
    <location>
        <begin position="9"/>
        <end position="204"/>
    </location>
</feature>
<dbReference type="GO" id="GO:0050135">
    <property type="term" value="F:NADP+ nucleosidase activity"/>
    <property type="evidence" value="ECO:0007669"/>
    <property type="project" value="InterPro"/>
</dbReference>
<dbReference type="NCBIfam" id="NF038357">
    <property type="entry name" value="BN6_48550_fam"/>
    <property type="match status" value="1"/>
</dbReference>
<dbReference type="AlphaFoldDB" id="A0A4U3MG16"/>
<dbReference type="Pfam" id="PF10137">
    <property type="entry name" value="CAP12-PCTIR_TIR"/>
    <property type="match status" value="1"/>
</dbReference>
<protein>
    <submittedName>
        <fullName evidence="4">Uncharacterized protein</fullName>
    </submittedName>
</protein>
<name>A0A4U3MG16_9ACTN</name>
<dbReference type="EMBL" id="SZQA01000011">
    <property type="protein sequence ID" value="TKK88358.1"/>
    <property type="molecule type" value="Genomic_DNA"/>
</dbReference>
<dbReference type="InterPro" id="IPR046923">
    <property type="entry name" value="CATRA-C"/>
</dbReference>
<feature type="domain" description="CASPASE and TPR Repeat-Associated C-terminal" evidence="3">
    <location>
        <begin position="243"/>
        <end position="302"/>
    </location>
</feature>
<dbReference type="OrthoDB" id="4149396at2"/>
<proteinExistence type="predicted"/>
<evidence type="ECO:0000313" key="4">
    <source>
        <dbReference type="EMBL" id="TKK88358.1"/>
    </source>
</evidence>
<dbReference type="InterPro" id="IPR019302">
    <property type="entry name" value="CAP12/PCTIR_TIR_dom"/>
</dbReference>
<comment type="caution">
    <text evidence="4">The sequence shown here is derived from an EMBL/GenBank/DDBJ whole genome shotgun (WGS) entry which is preliminary data.</text>
</comment>
<sequence>MTRLDQQFVVHTYLADHAATLDLWHGAAHEFGLDQPVGPILPQTPQVSSTDLSGAVPTGPETALAARGQAGTSCQMILRRHHNVLVLSVGLALPGGPGWQGWDRRWTTLTAGHRPGLIGEDRLYLAGVADGDPTWGPEFGWRAGALLPMEVPVERWWESGIGASPDLGIWELAASRDDRARRRFVVGFPATADARTSALVWSRGDDAIPPLARYLLSAARLRHALRVWQEAPETADHHRRRLDLAELRQTVEIVADTMRRSLLASGLTVPGGPFADDLDLAGWLLARLGDEIAYRSVDAERARFLPRPQEPADTSDDQRRRVFVVHGRDERFRVAVFDLLRALGLQPLEWEHLVAATGSALPTLADVVAQAIPLAQAAVVLMTPDDIVRLHPELSAGSDDPADVGPGMQARPNVLIELGMVLNAYRDRTVMLVAGGHRPISDLGGLNVIGVDDGSAWRRKLADRLRVARCRVDDTGQDWLDPARFSGLSAFRRRVPKPSEI</sequence>
<evidence type="ECO:0000259" key="2">
    <source>
        <dbReference type="Pfam" id="PF20269"/>
    </source>
</evidence>
<dbReference type="RefSeq" id="WP_137247444.1">
    <property type="nucleotide sequence ID" value="NZ_SZQA01000011.1"/>
</dbReference>
<organism evidence="4 5">
    <name type="scientific">Herbidospora galbida</name>
    <dbReference type="NCBI Taxonomy" id="2575442"/>
    <lineage>
        <taxon>Bacteria</taxon>
        <taxon>Bacillati</taxon>
        <taxon>Actinomycetota</taxon>
        <taxon>Actinomycetes</taxon>
        <taxon>Streptosporangiales</taxon>
        <taxon>Streptosporangiaceae</taxon>
        <taxon>Herbidospora</taxon>
    </lineage>
</organism>
<evidence type="ECO:0000313" key="5">
    <source>
        <dbReference type="Proteomes" id="UP000308705"/>
    </source>
</evidence>
<gene>
    <name evidence="4" type="ORF">FDA94_13725</name>
</gene>
<evidence type="ECO:0000259" key="3">
    <source>
        <dbReference type="Pfam" id="PF20270"/>
    </source>
</evidence>
<keyword evidence="5" id="KW-1185">Reference proteome</keyword>
<dbReference type="InterPro" id="IPR046922">
    <property type="entry name" value="CATRA-N"/>
</dbReference>
<reference evidence="4 5" key="1">
    <citation type="submission" date="2019-04" db="EMBL/GenBank/DDBJ databases">
        <title>Herbidospora sp. NEAU-GS14.nov., a novel actinomycete isolated from soil.</title>
        <authorList>
            <person name="Han L."/>
        </authorList>
    </citation>
    <scope>NUCLEOTIDE SEQUENCE [LARGE SCALE GENOMIC DNA]</scope>
    <source>
        <strain evidence="4 5">NEAU-GS14</strain>
    </source>
</reference>
<accession>A0A4U3MG16</accession>
<dbReference type="Pfam" id="PF20269">
    <property type="entry name" value="CATRA-N"/>
    <property type="match status" value="1"/>
</dbReference>
<evidence type="ECO:0000259" key="1">
    <source>
        <dbReference type="Pfam" id="PF10137"/>
    </source>
</evidence>